<dbReference type="EMBL" id="RAPN01000005">
    <property type="protein sequence ID" value="RKD85955.1"/>
    <property type="molecule type" value="Genomic_DNA"/>
</dbReference>
<comment type="similarity">
    <text evidence="4">Belongs to the class-IV pyridoxal-phosphate-dependent aminotransferase family.</text>
</comment>
<keyword evidence="9" id="KW-0808">Transferase</keyword>
<dbReference type="Gene3D" id="3.20.10.10">
    <property type="entry name" value="D-amino Acid Aminotransferase, subunit A, domain 2"/>
    <property type="match status" value="1"/>
</dbReference>
<reference evidence="9 10" key="1">
    <citation type="submission" date="2018-09" db="EMBL/GenBank/DDBJ databases">
        <title>Genomic Encyclopedia of Archaeal and Bacterial Type Strains, Phase II (KMG-II): from individual species to whole genera.</title>
        <authorList>
            <person name="Goeker M."/>
        </authorList>
    </citation>
    <scope>NUCLEOTIDE SEQUENCE [LARGE SCALE GENOMIC DNA]</scope>
    <source>
        <strain evidence="9 10">DSM 27148</strain>
    </source>
</reference>
<name>A0A419VUZ5_9BACT</name>
<dbReference type="InterPro" id="IPR036038">
    <property type="entry name" value="Aminotransferase-like"/>
</dbReference>
<proteinExistence type="inferred from homology"/>
<comment type="pathway">
    <text evidence="3">Amino-acid biosynthesis; L-leucine biosynthesis; L-leucine from 3-methyl-2-oxobutanoate: step 4/4.</text>
</comment>
<keyword evidence="10" id="KW-1185">Reference proteome</keyword>
<dbReference type="RefSeq" id="WP_120275277.1">
    <property type="nucleotide sequence ID" value="NZ_RAPN01000005.1"/>
</dbReference>
<dbReference type="AlphaFoldDB" id="A0A419VUZ5"/>
<evidence type="ECO:0000256" key="4">
    <source>
        <dbReference type="ARBA" id="ARBA00009320"/>
    </source>
</evidence>
<dbReference type="InterPro" id="IPR001544">
    <property type="entry name" value="Aminotrans_IV"/>
</dbReference>
<evidence type="ECO:0000313" key="9">
    <source>
        <dbReference type="EMBL" id="RKD85955.1"/>
    </source>
</evidence>
<comment type="catalytic activity">
    <reaction evidence="6">
        <text>L-valine + 2-oxoglutarate = 3-methyl-2-oxobutanoate + L-glutamate</text>
        <dbReference type="Rhea" id="RHEA:24813"/>
        <dbReference type="ChEBI" id="CHEBI:11851"/>
        <dbReference type="ChEBI" id="CHEBI:16810"/>
        <dbReference type="ChEBI" id="CHEBI:29985"/>
        <dbReference type="ChEBI" id="CHEBI:57762"/>
        <dbReference type="EC" id="2.6.1.42"/>
    </reaction>
</comment>
<dbReference type="EC" id="2.6.1.42" evidence="5"/>
<keyword evidence="9" id="KW-0032">Aminotransferase</keyword>
<evidence type="ECO:0000256" key="8">
    <source>
        <dbReference type="ARBA" id="ARBA00049229"/>
    </source>
</evidence>
<accession>A0A419VUZ5</accession>
<evidence type="ECO:0000313" key="10">
    <source>
        <dbReference type="Proteomes" id="UP000283387"/>
    </source>
</evidence>
<dbReference type="GO" id="GO:0046394">
    <property type="term" value="P:carboxylic acid biosynthetic process"/>
    <property type="evidence" value="ECO:0007669"/>
    <property type="project" value="UniProtKB-ARBA"/>
</dbReference>
<dbReference type="Pfam" id="PF01063">
    <property type="entry name" value="Aminotran_4"/>
    <property type="match status" value="1"/>
</dbReference>
<evidence type="ECO:0000256" key="2">
    <source>
        <dbReference type="ARBA" id="ARBA00004931"/>
    </source>
</evidence>
<dbReference type="GO" id="GO:0004084">
    <property type="term" value="F:branched-chain-amino-acid transaminase activity"/>
    <property type="evidence" value="ECO:0007669"/>
    <property type="project" value="UniProtKB-EC"/>
</dbReference>
<dbReference type="InterPro" id="IPR043131">
    <property type="entry name" value="BCAT-like_N"/>
</dbReference>
<comment type="catalytic activity">
    <reaction evidence="7">
        <text>L-isoleucine + 2-oxoglutarate = (S)-3-methyl-2-oxopentanoate + L-glutamate</text>
        <dbReference type="Rhea" id="RHEA:24801"/>
        <dbReference type="ChEBI" id="CHEBI:16810"/>
        <dbReference type="ChEBI" id="CHEBI:29985"/>
        <dbReference type="ChEBI" id="CHEBI:35146"/>
        <dbReference type="ChEBI" id="CHEBI:58045"/>
        <dbReference type="EC" id="2.6.1.42"/>
    </reaction>
</comment>
<comment type="pathway">
    <text evidence="1">Amino-acid biosynthesis; L-isoleucine biosynthesis; L-isoleucine from 2-oxobutanoate: step 4/4.</text>
</comment>
<comment type="catalytic activity">
    <reaction evidence="8">
        <text>L-leucine + 2-oxoglutarate = 4-methyl-2-oxopentanoate + L-glutamate</text>
        <dbReference type="Rhea" id="RHEA:18321"/>
        <dbReference type="ChEBI" id="CHEBI:16810"/>
        <dbReference type="ChEBI" id="CHEBI:17865"/>
        <dbReference type="ChEBI" id="CHEBI:29985"/>
        <dbReference type="ChEBI" id="CHEBI:57427"/>
        <dbReference type="EC" id="2.6.1.42"/>
    </reaction>
</comment>
<evidence type="ECO:0000256" key="5">
    <source>
        <dbReference type="ARBA" id="ARBA00013053"/>
    </source>
</evidence>
<evidence type="ECO:0000256" key="7">
    <source>
        <dbReference type="ARBA" id="ARBA00048798"/>
    </source>
</evidence>
<dbReference type="Proteomes" id="UP000283387">
    <property type="component" value="Unassembled WGS sequence"/>
</dbReference>
<sequence length="271" mass="31423">MAYFLYNGNFHSADETIFSPIALKQFLFEDQLRVIKSRFLFWDEHLQLLQLHFKLFNLKVPAILENEGKELKRQIERSITKNKYFHSTLVRISFFKREKQIDYLIELVHKKESAYVFNPSGYALAPFTGITKSDSPLSTLASGSRKLWEMANAHQDDPDTKPILLDGNLQVLETPGSNIYLIKDQTVRTPSPLSGAYLNPAKRIIKKIAENFELKYWEDDAITLEDLEEADEVFLADDLNGVQFIRAFGPKRYFRKQATAIADEFNRLLIH</sequence>
<comment type="caution">
    <text evidence="9">The sequence shown here is derived from an EMBL/GenBank/DDBJ whole genome shotgun (WGS) entry which is preliminary data.</text>
</comment>
<dbReference type="PANTHER" id="PTHR42743">
    <property type="entry name" value="AMINO-ACID AMINOTRANSFERASE"/>
    <property type="match status" value="1"/>
</dbReference>
<organism evidence="9 10">
    <name type="scientific">Mangrovibacterium diazotrophicum</name>
    <dbReference type="NCBI Taxonomy" id="1261403"/>
    <lineage>
        <taxon>Bacteria</taxon>
        <taxon>Pseudomonadati</taxon>
        <taxon>Bacteroidota</taxon>
        <taxon>Bacteroidia</taxon>
        <taxon>Marinilabiliales</taxon>
        <taxon>Prolixibacteraceae</taxon>
        <taxon>Mangrovibacterium</taxon>
    </lineage>
</organism>
<evidence type="ECO:0000256" key="3">
    <source>
        <dbReference type="ARBA" id="ARBA00005072"/>
    </source>
</evidence>
<evidence type="ECO:0000256" key="1">
    <source>
        <dbReference type="ARBA" id="ARBA00004824"/>
    </source>
</evidence>
<protein>
    <recommendedName>
        <fullName evidence="5">branched-chain-amino-acid transaminase</fullName>
        <ecNumber evidence="5">2.6.1.42</ecNumber>
    </recommendedName>
</protein>
<dbReference type="InterPro" id="IPR050571">
    <property type="entry name" value="Class-IV_PLP-Dep_Aminotrnsfr"/>
</dbReference>
<gene>
    <name evidence="9" type="ORF">BC643_4271</name>
</gene>
<dbReference type="SUPFAM" id="SSF56752">
    <property type="entry name" value="D-aminoacid aminotransferase-like PLP-dependent enzymes"/>
    <property type="match status" value="1"/>
</dbReference>
<dbReference type="PANTHER" id="PTHR42743:SF11">
    <property type="entry name" value="AMINODEOXYCHORISMATE LYASE"/>
    <property type="match status" value="1"/>
</dbReference>
<keyword evidence="9" id="KW-0456">Lyase</keyword>
<dbReference type="GO" id="GO:0016829">
    <property type="term" value="F:lyase activity"/>
    <property type="evidence" value="ECO:0007669"/>
    <property type="project" value="UniProtKB-KW"/>
</dbReference>
<dbReference type="OrthoDB" id="9805628at2"/>
<dbReference type="InterPro" id="IPR043132">
    <property type="entry name" value="BCAT-like_C"/>
</dbReference>
<comment type="pathway">
    <text evidence="2">Amino-acid biosynthesis; L-valine biosynthesis; L-valine from pyruvate: step 4/4.</text>
</comment>
<dbReference type="Gene3D" id="3.30.470.10">
    <property type="match status" value="1"/>
</dbReference>
<evidence type="ECO:0000256" key="6">
    <source>
        <dbReference type="ARBA" id="ARBA00048212"/>
    </source>
</evidence>